<evidence type="ECO:0000313" key="1">
    <source>
        <dbReference type="EMBL" id="OUM85401.1"/>
    </source>
</evidence>
<dbReference type="EMBL" id="LZRT01000104">
    <property type="protein sequence ID" value="OUM85401.1"/>
    <property type="molecule type" value="Genomic_DNA"/>
</dbReference>
<dbReference type="PROSITE" id="PS51257">
    <property type="entry name" value="PROKAR_LIPOPROTEIN"/>
    <property type="match status" value="1"/>
</dbReference>
<gene>
    <name evidence="1" type="ORF">BAA01_03140</name>
</gene>
<accession>A0A1Y3PDJ8</accession>
<dbReference type="Proteomes" id="UP000196475">
    <property type="component" value="Unassembled WGS sequence"/>
</dbReference>
<evidence type="ECO:0000313" key="2">
    <source>
        <dbReference type="Proteomes" id="UP000196475"/>
    </source>
</evidence>
<dbReference type="AlphaFoldDB" id="A0A1Y3PDJ8"/>
<reference evidence="2" key="1">
    <citation type="submission" date="2016-06" db="EMBL/GenBank/DDBJ databases">
        <authorList>
            <person name="Nascimento L."/>
            <person name="Pereira R.V."/>
            <person name="Martins L.F."/>
            <person name="Quaggio R.B."/>
            <person name="Silva A.M."/>
            <person name="Setubal J.C."/>
        </authorList>
    </citation>
    <scope>NUCLEOTIDE SEQUENCE [LARGE SCALE GENOMIC DNA]</scope>
</reference>
<proteinExistence type="predicted"/>
<name>A0A1Y3PDJ8_9BACI</name>
<comment type="caution">
    <text evidence="1">The sequence shown here is derived from an EMBL/GenBank/DDBJ whole genome shotgun (WGS) entry which is preliminary data.</text>
</comment>
<organism evidence="1 2">
    <name type="scientific">Bacillus thermozeamaize</name>
    <dbReference type="NCBI Taxonomy" id="230954"/>
    <lineage>
        <taxon>Bacteria</taxon>
        <taxon>Bacillati</taxon>
        <taxon>Bacillota</taxon>
        <taxon>Bacilli</taxon>
        <taxon>Bacillales</taxon>
        <taxon>Bacillaceae</taxon>
        <taxon>Bacillus</taxon>
    </lineage>
</organism>
<dbReference type="Gene3D" id="3.10.450.50">
    <property type="match status" value="1"/>
</dbReference>
<sequence>MKRFVAIILMLFLLPGLYGCSVGESPKDVANNFLTALQQTDFEKASALVENAEMANEFQQAMDAEEEKAAKAMLSKIAFELGKAEESEDKATVEAKITSLDVGRIVANSMKELMPMAFASVFSDEPDTEEKTQEAVDQYIMNAINDPNAPKTTTEVKINLVKTKDGWKIAEDNEEMLSALVGNVDKLFDF</sequence>
<evidence type="ECO:0008006" key="3">
    <source>
        <dbReference type="Google" id="ProtNLM"/>
    </source>
</evidence>
<protein>
    <recommendedName>
        <fullName evidence="3">DUF4878 domain-containing protein</fullName>
    </recommendedName>
</protein>